<dbReference type="Proteomes" id="UP000507962">
    <property type="component" value="Unassembled WGS sequence"/>
</dbReference>
<feature type="compositionally biased region" description="Polar residues" evidence="1">
    <location>
        <begin position="1"/>
        <end position="11"/>
    </location>
</feature>
<reference evidence="2 3" key="1">
    <citation type="submission" date="2019-03" db="EMBL/GenBank/DDBJ databases">
        <authorList>
            <person name="Nijsse B."/>
        </authorList>
    </citation>
    <scope>NUCLEOTIDE SEQUENCE [LARGE SCALE GENOMIC DNA]</scope>
    <source>
        <strain evidence="2">Desulfoluna butyratoxydans MSL71</strain>
    </source>
</reference>
<accession>A0A4U8YKN6</accession>
<evidence type="ECO:0000313" key="2">
    <source>
        <dbReference type="EMBL" id="VFQ44211.1"/>
    </source>
</evidence>
<gene>
    <name evidence="2" type="ORF">MSL71_18560</name>
</gene>
<sequence length="62" mass="7543">MKHKQTMVNRSAQDRRRMESGTWKGVERRTQEEKREQWQRVGKWRSKHKPVTTIDLSHNALL</sequence>
<evidence type="ECO:0000313" key="3">
    <source>
        <dbReference type="Proteomes" id="UP000507962"/>
    </source>
</evidence>
<evidence type="ECO:0000256" key="1">
    <source>
        <dbReference type="SAM" id="MobiDB-lite"/>
    </source>
</evidence>
<proteinExistence type="predicted"/>
<name>A0A4U8YKN6_9BACT</name>
<organism evidence="2 3">
    <name type="scientific">Desulfoluna butyratoxydans</name>
    <dbReference type="NCBI Taxonomy" id="231438"/>
    <lineage>
        <taxon>Bacteria</taxon>
        <taxon>Pseudomonadati</taxon>
        <taxon>Thermodesulfobacteriota</taxon>
        <taxon>Desulfobacteria</taxon>
        <taxon>Desulfobacterales</taxon>
        <taxon>Desulfolunaceae</taxon>
        <taxon>Desulfoluna</taxon>
    </lineage>
</organism>
<keyword evidence="3" id="KW-1185">Reference proteome</keyword>
<feature type="compositionally biased region" description="Basic and acidic residues" evidence="1">
    <location>
        <begin position="12"/>
        <end position="34"/>
    </location>
</feature>
<dbReference type="EMBL" id="CAADHO010000003">
    <property type="protein sequence ID" value="VFQ44211.1"/>
    <property type="molecule type" value="Genomic_DNA"/>
</dbReference>
<dbReference type="RefSeq" id="WP_180139228.1">
    <property type="nucleotide sequence ID" value="NZ_CAADHO010000003.1"/>
</dbReference>
<feature type="region of interest" description="Disordered" evidence="1">
    <location>
        <begin position="1"/>
        <end position="34"/>
    </location>
</feature>
<dbReference type="AlphaFoldDB" id="A0A4U8YKN6"/>
<protein>
    <submittedName>
        <fullName evidence="2">Uncharacterized protein</fullName>
    </submittedName>
</protein>